<accession>A0ABY4ES37</accession>
<feature type="transmembrane region" description="Helical" evidence="1">
    <location>
        <begin position="14"/>
        <end position="33"/>
    </location>
</feature>
<keyword evidence="1" id="KW-0812">Transmembrane</keyword>
<dbReference type="RefSeq" id="WP_244716202.1">
    <property type="nucleotide sequence ID" value="NZ_CP095072.1"/>
</dbReference>
<reference evidence="2 3" key="1">
    <citation type="submission" date="2022-04" db="EMBL/GenBank/DDBJ databases">
        <title>Gracilibacillus sp. isolated from saltern.</title>
        <authorList>
            <person name="Won M."/>
            <person name="Lee C.-M."/>
            <person name="Woen H.-Y."/>
            <person name="Kwon S.-W."/>
        </authorList>
    </citation>
    <scope>NUCLEOTIDE SEQUENCE [LARGE SCALE GENOMIC DNA]</scope>
    <source>
        <strain evidence="2 3">SSWR10-1</strain>
    </source>
</reference>
<evidence type="ECO:0008006" key="4">
    <source>
        <dbReference type="Google" id="ProtNLM"/>
    </source>
</evidence>
<evidence type="ECO:0000313" key="2">
    <source>
        <dbReference type="EMBL" id="UOQ47245.1"/>
    </source>
</evidence>
<sequence length="150" mass="17808">MHYQYSSMVNWRKFSIFSLLVALLIIFIGSYYLLQSPDIVSTTSAIITVLYLAVILFWLLRGFYYWRIPNKNYIVFDKDQLTVDRISFFRTRAIPLEQVQRIVDKEEVFIVVVSEGKEEVIHKNWLLEEDISKLQRDLHALLGESYITSY</sequence>
<feature type="transmembrane region" description="Helical" evidence="1">
    <location>
        <begin position="39"/>
        <end position="60"/>
    </location>
</feature>
<keyword evidence="1" id="KW-1133">Transmembrane helix</keyword>
<dbReference type="Proteomes" id="UP000831782">
    <property type="component" value="Chromosome"/>
</dbReference>
<dbReference type="EMBL" id="CP095072">
    <property type="protein sequence ID" value="UOQ47245.1"/>
    <property type="molecule type" value="Genomic_DNA"/>
</dbReference>
<organism evidence="2 3">
    <name type="scientific">Gracilibacillus caseinilyticus</name>
    <dbReference type="NCBI Taxonomy" id="2932256"/>
    <lineage>
        <taxon>Bacteria</taxon>
        <taxon>Bacillati</taxon>
        <taxon>Bacillota</taxon>
        <taxon>Bacilli</taxon>
        <taxon>Bacillales</taxon>
        <taxon>Bacillaceae</taxon>
        <taxon>Gracilibacillus</taxon>
    </lineage>
</organism>
<gene>
    <name evidence="2" type="ORF">MUN88_14340</name>
</gene>
<name>A0ABY4ES37_9BACI</name>
<protein>
    <recommendedName>
        <fullName evidence="4">PH domain-containing protein</fullName>
    </recommendedName>
</protein>
<keyword evidence="3" id="KW-1185">Reference proteome</keyword>
<evidence type="ECO:0000256" key="1">
    <source>
        <dbReference type="SAM" id="Phobius"/>
    </source>
</evidence>
<keyword evidence="1" id="KW-0472">Membrane</keyword>
<evidence type="ECO:0000313" key="3">
    <source>
        <dbReference type="Proteomes" id="UP000831782"/>
    </source>
</evidence>
<proteinExistence type="predicted"/>